<keyword evidence="6 13" id="KW-0812">Transmembrane</keyword>
<dbReference type="RefSeq" id="WP_104828491.1">
    <property type="nucleotide sequence ID" value="NZ_PJCH01000001.1"/>
</dbReference>
<evidence type="ECO:0000256" key="4">
    <source>
        <dbReference type="ARBA" id="ARBA00020076"/>
    </source>
</evidence>
<dbReference type="InterPro" id="IPR000701">
    <property type="entry name" value="SuccDH_FuR_B_TM-su"/>
</dbReference>
<name>A0A2S7KBF6_9PROT</name>
<comment type="caution">
    <text evidence="14">The sequence shown here is derived from an EMBL/GenBank/DDBJ whole genome shotgun (WGS) entry which is preliminary data.</text>
</comment>
<dbReference type="InterPro" id="IPR018495">
    <property type="entry name" value="Succ_DH_cyt_bsu_CS"/>
</dbReference>
<reference evidence="14 15" key="1">
    <citation type="submission" date="2017-12" db="EMBL/GenBank/DDBJ databases">
        <authorList>
            <person name="Hurst M.R.H."/>
        </authorList>
    </citation>
    <scope>NUCLEOTIDE SEQUENCE [LARGE SCALE GENOMIC DNA]</scope>
    <source>
        <strain evidence="14 15">SY-3-19</strain>
    </source>
</reference>
<comment type="similarity">
    <text evidence="3">Belongs to the cytochrome b560 family.</text>
</comment>
<keyword evidence="7 12" id="KW-0479">Metal-binding</keyword>
<dbReference type="NCBIfam" id="TIGR02970">
    <property type="entry name" value="succ_dehyd_cytB"/>
    <property type="match status" value="1"/>
</dbReference>
<keyword evidence="8 13" id="KW-1133">Transmembrane helix</keyword>
<dbReference type="GO" id="GO:0006099">
    <property type="term" value="P:tricarboxylic acid cycle"/>
    <property type="evidence" value="ECO:0007669"/>
    <property type="project" value="InterPro"/>
</dbReference>
<dbReference type="OrthoDB" id="9799441at2"/>
<evidence type="ECO:0000256" key="10">
    <source>
        <dbReference type="ARBA" id="ARBA00023136"/>
    </source>
</evidence>
<dbReference type="GO" id="GO:0016020">
    <property type="term" value="C:membrane"/>
    <property type="evidence" value="ECO:0007669"/>
    <property type="project" value="UniProtKB-SubCell"/>
</dbReference>
<evidence type="ECO:0000256" key="2">
    <source>
        <dbReference type="ARBA" id="ARBA00004141"/>
    </source>
</evidence>
<keyword evidence="10 13" id="KW-0472">Membrane</keyword>
<dbReference type="Proteomes" id="UP000239504">
    <property type="component" value="Unassembled WGS sequence"/>
</dbReference>
<evidence type="ECO:0000313" key="14">
    <source>
        <dbReference type="EMBL" id="PQA89788.1"/>
    </source>
</evidence>
<evidence type="ECO:0000256" key="7">
    <source>
        <dbReference type="ARBA" id="ARBA00022723"/>
    </source>
</evidence>
<evidence type="ECO:0000256" key="12">
    <source>
        <dbReference type="PIRSR" id="PIRSR000178-1"/>
    </source>
</evidence>
<dbReference type="Gene3D" id="1.20.1300.10">
    <property type="entry name" value="Fumarate reductase/succinate dehydrogenase, transmembrane subunit"/>
    <property type="match status" value="1"/>
</dbReference>
<protein>
    <recommendedName>
        <fullName evidence="4">Succinate dehydrogenase cytochrome b556 subunit</fullName>
    </recommendedName>
</protein>
<dbReference type="GO" id="GO:0046872">
    <property type="term" value="F:metal ion binding"/>
    <property type="evidence" value="ECO:0007669"/>
    <property type="project" value="UniProtKB-KW"/>
</dbReference>
<proteinExistence type="inferred from homology"/>
<comment type="function">
    <text evidence="1">Membrane-anchoring subunit of succinate dehydrogenase (SDH).</text>
</comment>
<comment type="subcellular location">
    <subcellularLocation>
        <location evidence="2">Membrane</location>
        <topology evidence="2">Multi-pass membrane protein</topology>
    </subcellularLocation>
</comment>
<comment type="subunit">
    <text evidence="11">Part of an enzyme complex containing four subunits: a flavoprotein, an iron-sulfur protein, plus two membrane-anchoring proteins, SdhC and SdhD. The complex can form homotrimers.</text>
</comment>
<dbReference type="CDD" id="cd03499">
    <property type="entry name" value="SQR_TypeC_SdhC"/>
    <property type="match status" value="1"/>
</dbReference>
<dbReference type="SUPFAM" id="SSF81343">
    <property type="entry name" value="Fumarate reductase respiratory complex transmembrane subunits"/>
    <property type="match status" value="1"/>
</dbReference>
<keyword evidence="9 12" id="KW-0408">Iron</keyword>
<dbReference type="GO" id="GO:0009055">
    <property type="term" value="F:electron transfer activity"/>
    <property type="evidence" value="ECO:0007669"/>
    <property type="project" value="InterPro"/>
</dbReference>
<dbReference type="InterPro" id="IPR014314">
    <property type="entry name" value="Succ_DH_cytb556"/>
</dbReference>
<dbReference type="EMBL" id="PJCH01000001">
    <property type="protein sequence ID" value="PQA89788.1"/>
    <property type="molecule type" value="Genomic_DNA"/>
</dbReference>
<dbReference type="AlphaFoldDB" id="A0A2S7KBF6"/>
<evidence type="ECO:0000256" key="6">
    <source>
        <dbReference type="ARBA" id="ARBA00022692"/>
    </source>
</evidence>
<comment type="cofactor">
    <cofactor evidence="12">
        <name>heme</name>
        <dbReference type="ChEBI" id="CHEBI:30413"/>
    </cofactor>
    <text evidence="12">The heme is bound between the two transmembrane subunits.</text>
</comment>
<evidence type="ECO:0000256" key="8">
    <source>
        <dbReference type="ARBA" id="ARBA00022989"/>
    </source>
</evidence>
<sequence length="128" mass="14174">MPNCHRPKSPDIQIYRPQLTSILSISHRITGVFLSLGSFVIVAWLAAGAFSPSAYLNLLAFLKSWFGISILVGWSFSVFFHLCNGVRHLCWDLGYGFRLSSIYASGWVVVTLSAVLTIGCWATAIYLN</sequence>
<evidence type="ECO:0000256" key="9">
    <source>
        <dbReference type="ARBA" id="ARBA00023004"/>
    </source>
</evidence>
<dbReference type="Pfam" id="PF01127">
    <property type="entry name" value="Sdh_cyt"/>
    <property type="match status" value="1"/>
</dbReference>
<dbReference type="PANTHER" id="PTHR10978:SF5">
    <property type="entry name" value="SUCCINATE DEHYDROGENASE CYTOCHROME B560 SUBUNIT, MITOCHONDRIAL"/>
    <property type="match status" value="1"/>
</dbReference>
<dbReference type="PIRSF" id="PIRSF000178">
    <property type="entry name" value="SDH_cyt_b560"/>
    <property type="match status" value="1"/>
</dbReference>
<feature type="transmembrane region" description="Helical" evidence="13">
    <location>
        <begin position="25"/>
        <end position="46"/>
    </location>
</feature>
<evidence type="ECO:0000256" key="3">
    <source>
        <dbReference type="ARBA" id="ARBA00007244"/>
    </source>
</evidence>
<evidence type="ECO:0000256" key="1">
    <source>
        <dbReference type="ARBA" id="ARBA00004050"/>
    </source>
</evidence>
<evidence type="ECO:0000256" key="13">
    <source>
        <dbReference type="SAM" id="Phobius"/>
    </source>
</evidence>
<feature type="binding site" description="axial binding residue" evidence="12">
    <location>
        <position position="81"/>
    </location>
    <ligand>
        <name>heme</name>
        <dbReference type="ChEBI" id="CHEBI:30413"/>
        <note>ligand shared with second transmembrane subunit</note>
    </ligand>
    <ligandPart>
        <name>Fe</name>
        <dbReference type="ChEBI" id="CHEBI:18248"/>
    </ligandPart>
</feature>
<keyword evidence="15" id="KW-1185">Reference proteome</keyword>
<organism evidence="14 15">
    <name type="scientific">Hyphococcus luteus</name>
    <dbReference type="NCBI Taxonomy" id="2058213"/>
    <lineage>
        <taxon>Bacteria</taxon>
        <taxon>Pseudomonadati</taxon>
        <taxon>Pseudomonadota</taxon>
        <taxon>Alphaproteobacteria</taxon>
        <taxon>Parvularculales</taxon>
        <taxon>Parvularculaceae</taxon>
        <taxon>Hyphococcus</taxon>
    </lineage>
</organism>
<feature type="transmembrane region" description="Helical" evidence="13">
    <location>
        <begin position="58"/>
        <end position="82"/>
    </location>
</feature>
<gene>
    <name evidence="14" type="primary">sdhC</name>
    <name evidence="14" type="ORF">CW354_02245</name>
</gene>
<accession>A0A2S7KBF6</accession>
<dbReference type="PROSITE" id="PS01001">
    <property type="entry name" value="SDH_CYT_2"/>
    <property type="match status" value="1"/>
</dbReference>
<evidence type="ECO:0000256" key="5">
    <source>
        <dbReference type="ARBA" id="ARBA00022617"/>
    </source>
</evidence>
<dbReference type="PANTHER" id="PTHR10978">
    <property type="entry name" value="SUCCINATE DEHYDROGENASE CYTOCHROME B560 SUBUNIT"/>
    <property type="match status" value="1"/>
</dbReference>
<dbReference type="InterPro" id="IPR034804">
    <property type="entry name" value="SQR/QFR_C/D"/>
</dbReference>
<feature type="transmembrane region" description="Helical" evidence="13">
    <location>
        <begin position="102"/>
        <end position="127"/>
    </location>
</feature>
<keyword evidence="5 12" id="KW-0349">Heme</keyword>
<evidence type="ECO:0000313" key="15">
    <source>
        <dbReference type="Proteomes" id="UP000239504"/>
    </source>
</evidence>
<evidence type="ECO:0000256" key="11">
    <source>
        <dbReference type="ARBA" id="ARBA00025912"/>
    </source>
</evidence>